<dbReference type="OrthoDB" id="10607290at2759"/>
<name>A0A2I1CJC8_ASPN1</name>
<protein>
    <submittedName>
        <fullName evidence="2">Uncharacterized protein</fullName>
    </submittedName>
</protein>
<gene>
    <name evidence="2" type="ORF">P174DRAFT_439469</name>
</gene>
<evidence type="ECO:0000256" key="1">
    <source>
        <dbReference type="SAM" id="MobiDB-lite"/>
    </source>
</evidence>
<evidence type="ECO:0000313" key="3">
    <source>
        <dbReference type="Proteomes" id="UP000234474"/>
    </source>
</evidence>
<comment type="caution">
    <text evidence="2">The sequence shown here is derived from an EMBL/GenBank/DDBJ whole genome shotgun (WGS) entry which is preliminary data.</text>
</comment>
<accession>A0A2I1CJC8</accession>
<sequence>MAVFEYFNIDEVNDCLVLILNNVRQQYRIANRAWNLQHPDQAFDVRPIWDLWVRHHFSEMVTYTRTRITYWLDRLDSRWTGISTFTATRALQDVQRIRNRLNTIVRLSTDGLASDIGDDSANDPPAQIEPTDREE</sequence>
<dbReference type="AlphaFoldDB" id="A0A2I1CJC8"/>
<dbReference type="GeneID" id="36534134"/>
<dbReference type="Proteomes" id="UP000234474">
    <property type="component" value="Unassembled WGS sequence"/>
</dbReference>
<dbReference type="VEuPathDB" id="FungiDB:P174DRAFT_439469"/>
<evidence type="ECO:0000313" key="2">
    <source>
        <dbReference type="EMBL" id="PKX97717.1"/>
    </source>
</evidence>
<reference evidence="3" key="1">
    <citation type="journal article" date="2018" name="Proc. Natl. Acad. Sci. U.S.A.">
        <title>Linking secondary metabolites to gene clusters through genome sequencing of six diverse Aspergillus species.</title>
        <authorList>
            <person name="Kaerboelling I."/>
            <person name="Vesth T.C."/>
            <person name="Frisvad J.C."/>
            <person name="Nybo J.L."/>
            <person name="Theobald S."/>
            <person name="Kuo A."/>
            <person name="Bowyer P."/>
            <person name="Matsuda Y."/>
            <person name="Mondo S."/>
            <person name="Lyhne E.K."/>
            <person name="Kogle M.E."/>
            <person name="Clum A."/>
            <person name="Lipzen A."/>
            <person name="Salamov A."/>
            <person name="Ngan C.Y."/>
            <person name="Daum C."/>
            <person name="Chiniquy J."/>
            <person name="Barry K."/>
            <person name="LaButti K."/>
            <person name="Haridas S."/>
            <person name="Simmons B.A."/>
            <person name="Magnuson J.K."/>
            <person name="Mortensen U.H."/>
            <person name="Larsen T.O."/>
            <person name="Grigoriev I.V."/>
            <person name="Baker S.E."/>
            <person name="Andersen M.R."/>
        </authorList>
    </citation>
    <scope>NUCLEOTIDE SEQUENCE [LARGE SCALE GENOMIC DNA]</scope>
    <source>
        <strain evidence="3">IBT 16806</strain>
    </source>
</reference>
<proteinExistence type="predicted"/>
<dbReference type="EMBL" id="MSZS01000002">
    <property type="protein sequence ID" value="PKX97717.1"/>
    <property type="molecule type" value="Genomic_DNA"/>
</dbReference>
<dbReference type="RefSeq" id="XP_024686312.1">
    <property type="nucleotide sequence ID" value="XM_024826809.1"/>
</dbReference>
<organism evidence="2 3">
    <name type="scientific">Aspergillus novofumigatus (strain IBT 16806)</name>
    <dbReference type="NCBI Taxonomy" id="1392255"/>
    <lineage>
        <taxon>Eukaryota</taxon>
        <taxon>Fungi</taxon>
        <taxon>Dikarya</taxon>
        <taxon>Ascomycota</taxon>
        <taxon>Pezizomycotina</taxon>
        <taxon>Eurotiomycetes</taxon>
        <taxon>Eurotiomycetidae</taxon>
        <taxon>Eurotiales</taxon>
        <taxon>Aspergillaceae</taxon>
        <taxon>Aspergillus</taxon>
        <taxon>Aspergillus subgen. Fumigati</taxon>
    </lineage>
</organism>
<keyword evidence="3" id="KW-1185">Reference proteome</keyword>
<feature type="region of interest" description="Disordered" evidence="1">
    <location>
        <begin position="114"/>
        <end position="135"/>
    </location>
</feature>